<evidence type="ECO:0000313" key="1">
    <source>
        <dbReference type="EMBL" id="TCD63361.1"/>
    </source>
</evidence>
<reference evidence="1 2" key="1">
    <citation type="submission" date="2018-11" db="EMBL/GenBank/DDBJ databases">
        <title>Genome assembly of Steccherinum ochraceum LE-BIN_3174, the white-rot fungus of the Steccherinaceae family (The Residual Polyporoid clade, Polyporales, Basidiomycota).</title>
        <authorList>
            <person name="Fedorova T.V."/>
            <person name="Glazunova O.A."/>
            <person name="Landesman E.O."/>
            <person name="Moiseenko K.V."/>
            <person name="Psurtseva N.V."/>
            <person name="Savinova O.S."/>
            <person name="Shakhova N.V."/>
            <person name="Tyazhelova T.V."/>
            <person name="Vasina D.V."/>
        </authorList>
    </citation>
    <scope>NUCLEOTIDE SEQUENCE [LARGE SCALE GENOMIC DNA]</scope>
    <source>
        <strain evidence="1 2">LE-BIN_3174</strain>
    </source>
</reference>
<keyword evidence="2" id="KW-1185">Reference proteome</keyword>
<gene>
    <name evidence="1" type="ORF">EIP91_005639</name>
</gene>
<organism evidence="1 2">
    <name type="scientific">Steccherinum ochraceum</name>
    <dbReference type="NCBI Taxonomy" id="92696"/>
    <lineage>
        <taxon>Eukaryota</taxon>
        <taxon>Fungi</taxon>
        <taxon>Dikarya</taxon>
        <taxon>Basidiomycota</taxon>
        <taxon>Agaricomycotina</taxon>
        <taxon>Agaricomycetes</taxon>
        <taxon>Polyporales</taxon>
        <taxon>Steccherinaceae</taxon>
        <taxon>Steccherinum</taxon>
    </lineage>
</organism>
<dbReference type="Proteomes" id="UP000292702">
    <property type="component" value="Unassembled WGS sequence"/>
</dbReference>
<name>A0A4R0R702_9APHY</name>
<proteinExistence type="predicted"/>
<dbReference type="EMBL" id="RWJN01000304">
    <property type="protein sequence ID" value="TCD63361.1"/>
    <property type="molecule type" value="Genomic_DNA"/>
</dbReference>
<accession>A0A4R0R702</accession>
<comment type="caution">
    <text evidence="1">The sequence shown here is derived from an EMBL/GenBank/DDBJ whole genome shotgun (WGS) entry which is preliminary data.</text>
</comment>
<sequence length="334" mass="37987">MSCSGQRSAEAAEHLREAFRASGRQAWFPGSSNDQPANVPLQAPAPPSRLTGRNAVVRALPAFPSWNQVMSLYYDNPGSEKATNEGVETFLNSARAERGYEYARKSAFFQTAHTYGWYEKRTDGVKHWNPAWEKTKELLSPSVKTVDTTQLWHSSDDQFLLPYTAHHSEMTAVNGLVRWNDGISFIERREDSNTSFHSARSSRKSSVCAQVKEFKRHPVDQMASMKYFLAEDYAHKNPLFEGRCIEHWYHQWYPAGWGNARKLQGSLALQDPEMTNDQWVRQVQNLHKIVTSPTSSYVELCNPALYETLKTSFTRGDWVKQELQDAGVDVSTLG</sequence>
<evidence type="ECO:0000313" key="2">
    <source>
        <dbReference type="Proteomes" id="UP000292702"/>
    </source>
</evidence>
<protein>
    <submittedName>
        <fullName evidence="1">Uncharacterized protein</fullName>
    </submittedName>
</protein>
<dbReference type="AlphaFoldDB" id="A0A4R0R702"/>